<evidence type="ECO:0000313" key="3">
    <source>
        <dbReference type="Proteomes" id="UP001189122"/>
    </source>
</evidence>
<dbReference type="Proteomes" id="UP001189122">
    <property type="component" value="Unassembled WGS sequence"/>
</dbReference>
<name>A0A7I8IX03_SPIIN</name>
<evidence type="ECO:0000256" key="1">
    <source>
        <dbReference type="SAM" id="MobiDB-lite"/>
    </source>
</evidence>
<dbReference type="EMBL" id="CACRZD030000007">
    <property type="protein sequence ID" value="CAA6662524.1"/>
    <property type="molecule type" value="Genomic_DNA"/>
</dbReference>
<dbReference type="EMBL" id="LR743594">
    <property type="protein sequence ID" value="CAA2622953.1"/>
    <property type="molecule type" value="Genomic_DNA"/>
</dbReference>
<sequence>MKEKKDEREKWEEMRETVCKERGDNEREGEGS</sequence>
<feature type="region of interest" description="Disordered" evidence="1">
    <location>
        <begin position="1"/>
        <end position="32"/>
    </location>
</feature>
<evidence type="ECO:0000313" key="2">
    <source>
        <dbReference type="EMBL" id="CAA2622953.1"/>
    </source>
</evidence>
<keyword evidence="3" id="KW-1185">Reference proteome</keyword>
<accession>A0A7I8IX03</accession>
<protein>
    <submittedName>
        <fullName evidence="2">Uncharacterized protein</fullName>
    </submittedName>
</protein>
<proteinExistence type="predicted"/>
<reference evidence="2 3" key="1">
    <citation type="submission" date="2019-12" db="EMBL/GenBank/DDBJ databases">
        <authorList>
            <person name="Scholz U."/>
            <person name="Mascher M."/>
            <person name="Fiebig A."/>
        </authorList>
    </citation>
    <scope>NUCLEOTIDE SEQUENCE</scope>
</reference>
<dbReference type="AlphaFoldDB" id="A0A7I8IX03"/>
<organism evidence="2">
    <name type="scientific">Spirodela intermedia</name>
    <name type="common">Intermediate duckweed</name>
    <dbReference type="NCBI Taxonomy" id="51605"/>
    <lineage>
        <taxon>Eukaryota</taxon>
        <taxon>Viridiplantae</taxon>
        <taxon>Streptophyta</taxon>
        <taxon>Embryophyta</taxon>
        <taxon>Tracheophyta</taxon>
        <taxon>Spermatophyta</taxon>
        <taxon>Magnoliopsida</taxon>
        <taxon>Liliopsida</taxon>
        <taxon>Araceae</taxon>
        <taxon>Lemnoideae</taxon>
        <taxon>Spirodela</taxon>
    </lineage>
</organism>
<gene>
    <name evidence="2" type="ORF">SI7747_07008909</name>
</gene>